<dbReference type="GO" id="GO:0006633">
    <property type="term" value="P:fatty acid biosynthetic process"/>
    <property type="evidence" value="ECO:0007669"/>
    <property type="project" value="TreeGrafter"/>
</dbReference>
<dbReference type="PANTHER" id="PTHR11712">
    <property type="entry name" value="POLYKETIDE SYNTHASE-RELATED"/>
    <property type="match status" value="1"/>
</dbReference>
<dbReference type="Pfam" id="PF00109">
    <property type="entry name" value="ketoacyl-synt"/>
    <property type="match status" value="1"/>
</dbReference>
<protein>
    <submittedName>
        <fullName evidence="4">3-oxoacyl-[ACP] synthase FabV like</fullName>
        <ecNumber evidence="4">2.3.1.41</ecNumber>
    </submittedName>
</protein>
<dbReference type="PROSITE" id="PS52004">
    <property type="entry name" value="KS3_2"/>
    <property type="match status" value="1"/>
</dbReference>
<keyword evidence="4" id="KW-0012">Acyltransferase</keyword>
<accession>A0A3B0X4X6</accession>
<dbReference type="NCBIfam" id="NF006618">
    <property type="entry name" value="PRK09185.1"/>
    <property type="match status" value="1"/>
</dbReference>
<evidence type="ECO:0000256" key="2">
    <source>
        <dbReference type="ARBA" id="ARBA00022679"/>
    </source>
</evidence>
<reference evidence="4" key="1">
    <citation type="submission" date="2018-06" db="EMBL/GenBank/DDBJ databases">
        <authorList>
            <person name="Zhirakovskaya E."/>
        </authorList>
    </citation>
    <scope>NUCLEOTIDE SEQUENCE</scope>
</reference>
<dbReference type="AlphaFoldDB" id="A0A3B0X4X6"/>
<comment type="similarity">
    <text evidence="1">Belongs to the thiolase-like superfamily. Beta-ketoacyl-ACP synthases family.</text>
</comment>
<sequence length="396" mass="41759">MSAAPSKLYLSALGVVSPLGANNAQVLKNLLDGSQAGMLKSSSLLMRGDVIVGKVTANLPKIDEKLSLHNCRNNRLLLAALEQIKPQVECVVKKYGKKRIAIVLGSSTSGILEGESALSEFLSTEKFPTDYNYKKQEIGASAEFLSAYLGFENISLTISTACSSSGKVFASAKNYIQSGICDAAIVGGVDSLCKLTVNGFTALESVSSKICNPFSANRDGISIGEGAALFILDKEKSAIELMGVGESSDAHHMSAPHPEGAGAETAMLDALADAQLSPSDIDYVNLHGTATPKNDDMESRAMHRVFDAGILCSSTKPLTGHTLGAAGAIEAAHCWLTLSSLNTKHRLPPHIWDKKQDVNIPTLNLVESGLTAKIRFAMSNSFAFGGNNVSIILGKT</sequence>
<dbReference type="InterPro" id="IPR020841">
    <property type="entry name" value="PKS_Beta-ketoAc_synthase_dom"/>
</dbReference>
<dbReference type="InterPro" id="IPR016039">
    <property type="entry name" value="Thiolase-like"/>
</dbReference>
<proteinExistence type="inferred from homology"/>
<evidence type="ECO:0000313" key="4">
    <source>
        <dbReference type="EMBL" id="VAW58522.1"/>
    </source>
</evidence>
<dbReference type="InterPro" id="IPR014030">
    <property type="entry name" value="Ketoacyl_synth_N"/>
</dbReference>
<gene>
    <name evidence="4" type="ORF">MNBD_GAMMA08-2546</name>
</gene>
<evidence type="ECO:0000259" key="3">
    <source>
        <dbReference type="PROSITE" id="PS52004"/>
    </source>
</evidence>
<dbReference type="CDD" id="cd00834">
    <property type="entry name" value="KAS_I_II"/>
    <property type="match status" value="1"/>
</dbReference>
<organism evidence="4">
    <name type="scientific">hydrothermal vent metagenome</name>
    <dbReference type="NCBI Taxonomy" id="652676"/>
    <lineage>
        <taxon>unclassified sequences</taxon>
        <taxon>metagenomes</taxon>
        <taxon>ecological metagenomes</taxon>
    </lineage>
</organism>
<dbReference type="Pfam" id="PF02801">
    <property type="entry name" value="Ketoacyl-synt_C"/>
    <property type="match status" value="1"/>
</dbReference>
<keyword evidence="2 4" id="KW-0808">Transferase</keyword>
<dbReference type="EC" id="2.3.1.41" evidence="4"/>
<dbReference type="EMBL" id="UOFH01000014">
    <property type="protein sequence ID" value="VAW58522.1"/>
    <property type="molecule type" value="Genomic_DNA"/>
</dbReference>
<dbReference type="GO" id="GO:0005829">
    <property type="term" value="C:cytosol"/>
    <property type="evidence" value="ECO:0007669"/>
    <property type="project" value="TreeGrafter"/>
</dbReference>
<dbReference type="Gene3D" id="3.40.47.10">
    <property type="match status" value="1"/>
</dbReference>
<evidence type="ECO:0000256" key="1">
    <source>
        <dbReference type="ARBA" id="ARBA00008467"/>
    </source>
</evidence>
<name>A0A3B0X4X6_9ZZZZ</name>
<dbReference type="SMART" id="SM00825">
    <property type="entry name" value="PKS_KS"/>
    <property type="match status" value="1"/>
</dbReference>
<dbReference type="GO" id="GO:0004315">
    <property type="term" value="F:3-oxoacyl-[acyl-carrier-protein] synthase activity"/>
    <property type="evidence" value="ECO:0007669"/>
    <property type="project" value="UniProtKB-EC"/>
</dbReference>
<dbReference type="InterPro" id="IPR014031">
    <property type="entry name" value="Ketoacyl_synth_C"/>
</dbReference>
<dbReference type="PANTHER" id="PTHR11712:SF320">
    <property type="entry name" value="BETA-KETOACYL SYNTHASE"/>
    <property type="match status" value="1"/>
</dbReference>
<feature type="domain" description="Ketosynthase family 3 (KS3)" evidence="3">
    <location>
        <begin position="1"/>
        <end position="395"/>
    </location>
</feature>
<dbReference type="InterPro" id="IPR000794">
    <property type="entry name" value="Beta-ketoacyl_synthase"/>
</dbReference>
<dbReference type="SUPFAM" id="SSF53901">
    <property type="entry name" value="Thiolase-like"/>
    <property type="match status" value="2"/>
</dbReference>